<gene>
    <name evidence="3" type="ORF">PgNI_01861</name>
</gene>
<keyword evidence="2" id="KW-1185">Reference proteome</keyword>
<keyword evidence="1" id="KW-0732">Signal</keyword>
<dbReference type="AlphaFoldDB" id="A0A6P8BLY8"/>
<evidence type="ECO:0000313" key="3">
    <source>
        <dbReference type="RefSeq" id="XP_030988141.1"/>
    </source>
</evidence>
<feature type="signal peptide" evidence="1">
    <location>
        <begin position="1"/>
        <end position="30"/>
    </location>
</feature>
<accession>A0A6P8BLY8</accession>
<feature type="chain" id="PRO_5028294812" evidence="1">
    <location>
        <begin position="31"/>
        <end position="52"/>
    </location>
</feature>
<dbReference type="KEGG" id="pgri:PgNI_01861"/>
<dbReference type="GeneID" id="41956845"/>
<reference evidence="3" key="2">
    <citation type="submission" date="2019-10" db="EMBL/GenBank/DDBJ databases">
        <authorList>
            <consortium name="NCBI Genome Project"/>
        </authorList>
    </citation>
    <scope>NUCLEOTIDE SEQUENCE</scope>
    <source>
        <strain evidence="3">NI907</strain>
    </source>
</reference>
<organism evidence="2 3">
    <name type="scientific">Pyricularia grisea</name>
    <name type="common">Crabgrass-specific blast fungus</name>
    <name type="synonym">Magnaporthe grisea</name>
    <dbReference type="NCBI Taxonomy" id="148305"/>
    <lineage>
        <taxon>Eukaryota</taxon>
        <taxon>Fungi</taxon>
        <taxon>Dikarya</taxon>
        <taxon>Ascomycota</taxon>
        <taxon>Pezizomycotina</taxon>
        <taxon>Sordariomycetes</taxon>
        <taxon>Sordariomycetidae</taxon>
        <taxon>Magnaporthales</taxon>
        <taxon>Pyriculariaceae</taxon>
        <taxon>Pyricularia</taxon>
    </lineage>
</organism>
<proteinExistence type="predicted"/>
<protein>
    <submittedName>
        <fullName evidence="3">Uncharacterized protein</fullName>
    </submittedName>
</protein>
<reference evidence="3" key="3">
    <citation type="submission" date="2025-08" db="UniProtKB">
        <authorList>
            <consortium name="RefSeq"/>
        </authorList>
    </citation>
    <scope>IDENTIFICATION</scope>
    <source>
        <strain evidence="3">NI907</strain>
    </source>
</reference>
<sequence length="52" mass="5820">PQSAPILHNLLIYRRLELLALWTQAGFCSAANYSQPVAHGSQYLAIYSLFPD</sequence>
<dbReference type="Proteomes" id="UP000515153">
    <property type="component" value="Unplaced"/>
</dbReference>
<feature type="non-terminal residue" evidence="3">
    <location>
        <position position="1"/>
    </location>
</feature>
<reference evidence="3" key="1">
    <citation type="journal article" date="2019" name="Mol. Biol. Evol.">
        <title>Blast fungal genomes show frequent chromosomal changes, gene gains and losses, and effector gene turnover.</title>
        <authorList>
            <person name="Gomez Luciano L.B."/>
            <person name="Jason Tsai I."/>
            <person name="Chuma I."/>
            <person name="Tosa Y."/>
            <person name="Chen Y.H."/>
            <person name="Li J.Y."/>
            <person name="Li M.Y."/>
            <person name="Jade Lu M.Y."/>
            <person name="Nakayashiki H."/>
            <person name="Li W.H."/>
        </authorList>
    </citation>
    <scope>NUCLEOTIDE SEQUENCE</scope>
    <source>
        <strain evidence="3">NI907</strain>
    </source>
</reference>
<evidence type="ECO:0000256" key="1">
    <source>
        <dbReference type="SAM" id="SignalP"/>
    </source>
</evidence>
<dbReference type="RefSeq" id="XP_030988141.1">
    <property type="nucleotide sequence ID" value="XM_031121933.1"/>
</dbReference>
<name>A0A6P8BLY8_PYRGI</name>
<evidence type="ECO:0000313" key="2">
    <source>
        <dbReference type="Proteomes" id="UP000515153"/>
    </source>
</evidence>